<gene>
    <name evidence="4" type="ORF">BCD95_003752</name>
    <name evidence="2" type="ORF">HGI39_19165</name>
    <name evidence="3" type="ORF">IS491_21815</name>
</gene>
<dbReference type="RefSeq" id="WP_038457435.1">
    <property type="nucleotide sequence ID" value="NZ_BKAK01000031.1"/>
</dbReference>
<proteinExistence type="predicted"/>
<keyword evidence="1" id="KW-0472">Membrane</keyword>
<evidence type="ECO:0000256" key="1">
    <source>
        <dbReference type="SAM" id="Phobius"/>
    </source>
</evidence>
<name>A0A1S8QX21_CLOBE</name>
<comment type="caution">
    <text evidence="4">The sequence shown here is derived from an EMBL/GenBank/DDBJ whole genome shotgun (WGS) entry which is preliminary data.</text>
</comment>
<evidence type="ECO:0000313" key="5">
    <source>
        <dbReference type="Proteomes" id="UP000822184"/>
    </source>
</evidence>
<dbReference type="EMBL" id="JABTDW010000001">
    <property type="protein sequence ID" value="NSB15493.1"/>
    <property type="molecule type" value="Genomic_DNA"/>
</dbReference>
<accession>A0A1S8QX21</accession>
<dbReference type="EMBL" id="JABAGV010000063">
    <property type="protein sequence ID" value="MBC2476789.1"/>
    <property type="molecule type" value="Genomic_DNA"/>
</dbReference>
<reference evidence="3" key="3">
    <citation type="submission" date="2020-11" db="EMBL/GenBank/DDBJ databases">
        <authorList>
            <person name="Thieme N."/>
            <person name="Liebl W."/>
            <person name="Zverlov V."/>
        </authorList>
    </citation>
    <scope>NUCLEOTIDE SEQUENCE</scope>
    <source>
        <strain evidence="3">NT08</strain>
    </source>
</reference>
<keyword evidence="1" id="KW-1133">Transmembrane helix</keyword>
<sequence>MHPTSTTILSVILIIVYLILSIVIFALSIYAFILFIKLANRGIRALDIYIGEKEGHAKGDYYINSNKYENY</sequence>
<dbReference type="Proteomes" id="UP001194098">
    <property type="component" value="Unassembled WGS sequence"/>
</dbReference>
<protein>
    <submittedName>
        <fullName evidence="4">Uncharacterized protein</fullName>
    </submittedName>
</protein>
<evidence type="ECO:0000313" key="4">
    <source>
        <dbReference type="EMBL" id="NSB15493.1"/>
    </source>
</evidence>
<reference evidence="2" key="4">
    <citation type="journal article" date="2022" name="Nat. Biotechnol.">
        <title>Carbon-negative production of acetone and isopropanol by gas fermentation at industrial pilot scale.</title>
        <authorList>
            <person name="Liew F.E."/>
            <person name="Nogle R."/>
            <person name="Abdalla T."/>
            <person name="Rasor B.J."/>
            <person name="Canter C."/>
            <person name="Jensen R.O."/>
            <person name="Wang L."/>
            <person name="Strutz J."/>
            <person name="Chirania P."/>
            <person name="De Tissera S."/>
            <person name="Mueller A.P."/>
            <person name="Ruan Z."/>
            <person name="Gao A."/>
            <person name="Tran L."/>
            <person name="Engle N.L."/>
            <person name="Bromley J.C."/>
            <person name="Daniell J."/>
            <person name="Conrado R."/>
            <person name="Tschaplinski T.J."/>
            <person name="Giannone R.J."/>
            <person name="Hettich R.L."/>
            <person name="Karim A.S."/>
            <person name="Simpson S.D."/>
            <person name="Brown S.D."/>
            <person name="Leang C."/>
            <person name="Jewett M.C."/>
            <person name="Kopke M."/>
        </authorList>
    </citation>
    <scope>NUCLEOTIDE SEQUENCE</scope>
    <source>
        <strain evidence="2">DJ015</strain>
    </source>
</reference>
<keyword evidence="1" id="KW-0812">Transmembrane</keyword>
<reference evidence="4" key="2">
    <citation type="submission" date="2020-06" db="EMBL/GenBank/DDBJ databases">
        <title>Genomic insights into acetone-butanol-ethanol (ABE) fermentation by sequencing solventogenic clostridia strains.</title>
        <authorList>
            <person name="Brown S."/>
        </authorList>
    </citation>
    <scope>NUCLEOTIDE SEQUENCE</scope>
    <source>
        <strain evidence="4">DJ123</strain>
    </source>
</reference>
<evidence type="ECO:0000313" key="3">
    <source>
        <dbReference type="EMBL" id="MBF7811261.1"/>
    </source>
</evidence>
<organism evidence="4 5">
    <name type="scientific">Clostridium beijerinckii</name>
    <name type="common">Clostridium MP</name>
    <dbReference type="NCBI Taxonomy" id="1520"/>
    <lineage>
        <taxon>Bacteria</taxon>
        <taxon>Bacillati</taxon>
        <taxon>Bacillota</taxon>
        <taxon>Clostridia</taxon>
        <taxon>Eubacteriales</taxon>
        <taxon>Clostridiaceae</taxon>
        <taxon>Clostridium</taxon>
    </lineage>
</organism>
<feature type="transmembrane region" description="Helical" evidence="1">
    <location>
        <begin position="12"/>
        <end position="36"/>
    </location>
</feature>
<dbReference type="AlphaFoldDB" id="A0A1S8QX21"/>
<evidence type="ECO:0000313" key="2">
    <source>
        <dbReference type="EMBL" id="MBC2476789.1"/>
    </source>
</evidence>
<dbReference type="Proteomes" id="UP000822184">
    <property type="component" value="Unassembled WGS sequence"/>
</dbReference>
<dbReference type="EMBL" id="JADOEF010000001">
    <property type="protein sequence ID" value="MBF7811261.1"/>
    <property type="molecule type" value="Genomic_DNA"/>
</dbReference>
<reference evidence="2" key="1">
    <citation type="submission" date="2020-04" db="EMBL/GenBank/DDBJ databases">
        <authorList>
            <person name="Brown S."/>
        </authorList>
    </citation>
    <scope>NUCLEOTIDE SEQUENCE</scope>
    <source>
        <strain evidence="2">DJ015</strain>
    </source>
</reference>
<dbReference type="GeneID" id="66344872"/>
<dbReference type="Proteomes" id="UP000631418">
    <property type="component" value="Unassembled WGS sequence"/>
</dbReference>